<gene>
    <name evidence="5" type="ORF">EX895_006032</name>
</gene>
<dbReference type="Proteomes" id="UP000306050">
    <property type="component" value="Chromosome SGRAM_8"/>
</dbReference>
<dbReference type="GO" id="GO:0000244">
    <property type="term" value="P:spliceosomal tri-snRNP complex assembly"/>
    <property type="evidence" value="ECO:0007669"/>
    <property type="project" value="TreeGrafter"/>
</dbReference>
<keyword evidence="6" id="KW-1185">Reference proteome</keyword>
<evidence type="ECO:0000259" key="3">
    <source>
        <dbReference type="Pfam" id="PF05282"/>
    </source>
</evidence>
<dbReference type="AlphaFoldDB" id="A0A4U7KPP6"/>
<dbReference type="RefSeq" id="XP_029736937.1">
    <property type="nucleotide sequence ID" value="XM_029886624.1"/>
</dbReference>
<proteinExistence type="inferred from homology"/>
<dbReference type="InterPro" id="IPR033648">
    <property type="entry name" value="AAR2_C"/>
</dbReference>
<dbReference type="Gene3D" id="1.25.40.550">
    <property type="entry name" value="Aar2, C-terminal domain-like"/>
    <property type="match status" value="1"/>
</dbReference>
<sequence>MSASKAAQDPATLLLNGLPPRTQLILDAHSEAYVTNEQFAGIKELPAGWHCVSWSIPALTSSSDQADATEPSSTSTRNVLLRWFDADEVAVRELDRVQQRLVASLDSGIGRSRRRHVTRTVDPSSSGSIPTIVSPDVLASVEPRLLPYPSAAQDPWGSATRHLSQNGGHVGRQVVAKVLGVESTSGDSITDSFATGPSSSIDEKEKASLQRSGNLGRNEKGKVIWGKSRPAPEPFEVAIDGEADHSTEDKGRKRTTAADSNNNDDDDDELLYFTSFDLRRSWPPNSVGSEITRWSQDKSWLLQDVARRCFVGIIDPSKEEWYLPLLCELELAFILFVTANNVYAFEQWKDLVALFCRSAQLIGAQSGFQPHPSTTSPLVSAEHAQPDLDSHVAFLHTLRSQLSLLTPDFWSSQSSPHEESHVLTQLDVLRASIARSLSSTAATSPQRSPRGGGAEHLIKAWRSLSHFTTVRFGWHLDQRLDEEAEVQGDLEAEQGEDAPVVVDL</sequence>
<evidence type="ECO:0000313" key="5">
    <source>
        <dbReference type="EMBL" id="TKY84952.1"/>
    </source>
</evidence>
<dbReference type="Pfam" id="PF20981">
    <property type="entry name" value="AAR2_1st"/>
    <property type="match status" value="1"/>
</dbReference>
<accession>A0A4U7KPP6</accession>
<evidence type="ECO:0000313" key="6">
    <source>
        <dbReference type="Proteomes" id="UP000306050"/>
    </source>
</evidence>
<feature type="domain" description="AAR2 C-terminal" evidence="3">
    <location>
        <begin position="273"/>
        <end position="477"/>
    </location>
</feature>
<dbReference type="GeneID" id="40728927"/>
<dbReference type="CDD" id="cd13777">
    <property type="entry name" value="Aar2_N"/>
    <property type="match status" value="1"/>
</dbReference>
<feature type="compositionally biased region" description="Polar residues" evidence="2">
    <location>
        <begin position="185"/>
        <end position="200"/>
    </location>
</feature>
<comment type="similarity">
    <text evidence="1">Belongs to the AAR2 family.</text>
</comment>
<dbReference type="InterPro" id="IPR007946">
    <property type="entry name" value="AAR2"/>
</dbReference>
<evidence type="ECO:0000259" key="4">
    <source>
        <dbReference type="Pfam" id="PF20981"/>
    </source>
</evidence>
<reference evidence="5 6" key="1">
    <citation type="submission" date="2019-05" db="EMBL/GenBank/DDBJ databases">
        <title>Sporisorium graminicola CBS 10092 draft sequencing and annotation.</title>
        <authorList>
            <person name="Solano-Gonzalez S."/>
            <person name="Caddick M.X."/>
            <person name="Darby A."/>
        </authorList>
    </citation>
    <scope>NUCLEOTIDE SEQUENCE [LARGE SCALE GENOMIC DNA]</scope>
    <source>
        <strain evidence="5 6">CBS 10092</strain>
    </source>
</reference>
<dbReference type="PANTHER" id="PTHR12689:SF4">
    <property type="entry name" value="PROTEIN AAR2 HOMOLOG"/>
    <property type="match status" value="1"/>
</dbReference>
<evidence type="ECO:0000256" key="1">
    <source>
        <dbReference type="ARBA" id="ARBA00006281"/>
    </source>
</evidence>
<dbReference type="InterPro" id="IPR038514">
    <property type="entry name" value="AAR2_C_sf"/>
</dbReference>
<organism evidence="5 6">
    <name type="scientific">Sporisorium graminicola</name>
    <dbReference type="NCBI Taxonomy" id="280036"/>
    <lineage>
        <taxon>Eukaryota</taxon>
        <taxon>Fungi</taxon>
        <taxon>Dikarya</taxon>
        <taxon>Basidiomycota</taxon>
        <taxon>Ustilaginomycotina</taxon>
        <taxon>Ustilaginomycetes</taxon>
        <taxon>Ustilaginales</taxon>
        <taxon>Ustilaginaceae</taxon>
        <taxon>Sporisorium</taxon>
    </lineage>
</organism>
<dbReference type="PANTHER" id="PTHR12689">
    <property type="entry name" value="A1 CISTRON SPLICING FACTOR AAR2-RELATED"/>
    <property type="match status" value="1"/>
</dbReference>
<dbReference type="CDD" id="cd13778">
    <property type="entry name" value="Aar2_C"/>
    <property type="match status" value="1"/>
</dbReference>
<comment type="caution">
    <text evidence="5">The sequence shown here is derived from an EMBL/GenBank/DDBJ whole genome shotgun (WGS) entry which is preliminary data.</text>
</comment>
<dbReference type="Pfam" id="PF05282">
    <property type="entry name" value="AAR2"/>
    <property type="match status" value="1"/>
</dbReference>
<feature type="domain" description="AAR2 N-terminal" evidence="4">
    <location>
        <begin position="11"/>
        <end position="172"/>
    </location>
</feature>
<feature type="compositionally biased region" description="Basic and acidic residues" evidence="2">
    <location>
        <begin position="242"/>
        <end position="251"/>
    </location>
</feature>
<name>A0A4U7KPP6_9BASI</name>
<dbReference type="KEGG" id="sgra:EX895_006032"/>
<protein>
    <submittedName>
        <fullName evidence="5">Uncharacterized protein</fullName>
    </submittedName>
</protein>
<evidence type="ECO:0000256" key="2">
    <source>
        <dbReference type="SAM" id="MobiDB-lite"/>
    </source>
</evidence>
<dbReference type="OrthoDB" id="201752at2759"/>
<dbReference type="InterPro" id="IPR033647">
    <property type="entry name" value="Aar2_N"/>
</dbReference>
<dbReference type="EMBL" id="SRRM01000021">
    <property type="protein sequence ID" value="TKY84952.1"/>
    <property type="molecule type" value="Genomic_DNA"/>
</dbReference>
<feature type="region of interest" description="Disordered" evidence="2">
    <location>
        <begin position="185"/>
        <end position="266"/>
    </location>
</feature>